<evidence type="ECO:0000256" key="2">
    <source>
        <dbReference type="SAM" id="SignalP"/>
    </source>
</evidence>
<evidence type="ECO:0000256" key="1">
    <source>
        <dbReference type="ARBA" id="ARBA00022801"/>
    </source>
</evidence>
<dbReference type="STRING" id="571933.SAMN05216362_11640"/>
<keyword evidence="2" id="KW-0732">Signal</keyword>
<evidence type="ECO:0000313" key="5">
    <source>
        <dbReference type="Proteomes" id="UP000199427"/>
    </source>
</evidence>
<organism evidence="4 5">
    <name type="scientific">Piscibacillus halophilus</name>
    <dbReference type="NCBI Taxonomy" id="571933"/>
    <lineage>
        <taxon>Bacteria</taxon>
        <taxon>Bacillati</taxon>
        <taxon>Bacillota</taxon>
        <taxon>Bacilli</taxon>
        <taxon>Bacillales</taxon>
        <taxon>Bacillaceae</taxon>
        <taxon>Piscibacillus</taxon>
    </lineage>
</organism>
<dbReference type="EMBL" id="FOES01000016">
    <property type="protein sequence ID" value="SEQ52748.1"/>
    <property type="molecule type" value="Genomic_DNA"/>
</dbReference>
<gene>
    <name evidence="4" type="ORF">SAMN05216362_11640</name>
</gene>
<evidence type="ECO:0000259" key="3">
    <source>
        <dbReference type="Pfam" id="PF00144"/>
    </source>
</evidence>
<dbReference type="PANTHER" id="PTHR43283">
    <property type="entry name" value="BETA-LACTAMASE-RELATED"/>
    <property type="match status" value="1"/>
</dbReference>
<dbReference type="Gene3D" id="3.40.710.10">
    <property type="entry name" value="DD-peptidase/beta-lactamase superfamily"/>
    <property type="match status" value="1"/>
</dbReference>
<dbReference type="Gene3D" id="2.60.120.260">
    <property type="entry name" value="Galactose-binding domain-like"/>
    <property type="match status" value="1"/>
</dbReference>
<dbReference type="InterPro" id="IPR050789">
    <property type="entry name" value="Diverse_Enzym_Activities"/>
</dbReference>
<dbReference type="Pfam" id="PF00144">
    <property type="entry name" value="Beta-lactamase"/>
    <property type="match status" value="1"/>
</dbReference>
<dbReference type="SUPFAM" id="SSF49785">
    <property type="entry name" value="Galactose-binding domain-like"/>
    <property type="match status" value="1"/>
</dbReference>
<dbReference type="AlphaFoldDB" id="A0A1H9GRX9"/>
<dbReference type="GO" id="GO:0016787">
    <property type="term" value="F:hydrolase activity"/>
    <property type="evidence" value="ECO:0007669"/>
    <property type="project" value="UniProtKB-KW"/>
</dbReference>
<name>A0A1H9GRX9_9BACI</name>
<dbReference type="RefSeq" id="WP_091773646.1">
    <property type="nucleotide sequence ID" value="NZ_FOES01000016.1"/>
</dbReference>
<keyword evidence="1" id="KW-0378">Hydrolase</keyword>
<dbReference type="InterPro" id="IPR001466">
    <property type="entry name" value="Beta-lactam-related"/>
</dbReference>
<feature type="chain" id="PRO_5039640998" evidence="2">
    <location>
        <begin position="32"/>
        <end position="571"/>
    </location>
</feature>
<reference evidence="4 5" key="1">
    <citation type="submission" date="2016-10" db="EMBL/GenBank/DDBJ databases">
        <authorList>
            <person name="de Groot N.N."/>
        </authorList>
    </citation>
    <scope>NUCLEOTIDE SEQUENCE [LARGE SCALE GENOMIC DNA]</scope>
    <source>
        <strain evidence="4 5">DSM 21633</strain>
    </source>
</reference>
<keyword evidence="5" id="KW-1185">Reference proteome</keyword>
<dbReference type="Pfam" id="PF20773">
    <property type="entry name" value="InhA-like_MAM"/>
    <property type="match status" value="1"/>
</dbReference>
<feature type="signal peptide" evidence="2">
    <location>
        <begin position="1"/>
        <end position="31"/>
    </location>
</feature>
<protein>
    <submittedName>
        <fullName evidence="4">CubicO group peptidase, beta-lactamase class C family</fullName>
    </submittedName>
</protein>
<dbReference type="InterPro" id="IPR012338">
    <property type="entry name" value="Beta-lactam/transpept-like"/>
</dbReference>
<sequence length="571" mass="64571">MIKRHKTVSIALVTLLSTTTLLMPASYNSSAEHNDGPSPTIEEKKHKNTYFKAHSTFSWDEPGPTSPVLHPGSPTGAGMVEQPLDGIDPIMEEMIENQVMPGAVAFIARRGHIVKHDAYGYAYQYTDDEFTEAENPIDMQENTIFDLASISKIFTTTAAMKLYEEGYFELDDPVANYLPEFAENDKEDVTIRQLMTHTAGFPAWIPLYTQGDNREERLQIVLEYPLDNDPGESYTYSDLNMITLGVLIERLSGQRLDEFVKKHITDPLKMEDTMYNPPKSLKHRIAATEYQPYIDRGLVWGEVHDENAWSLDGVAGHAGVFSTASDLAKLAHMFVNDGRYGGKQILQEETVKLLAENQIPQFPGNDHGLGWELGQAWYMDALTEGNTLGHTGYTGTSIVINQNNDTIAILLTNRVHPTRETVSTNFARRDLARQVADSIPVSIPNDGEAWFSGYGDNIEHNLTAEVDIAEDSLLSFETWYRIESNYDYGYIEVSVDGEEWNQLKSFTDRNVNWEHNTVEIPANTKYIRFRYQTDGSVNSRGWYINNVKIEYPNGDMIEPDLAGDGWIEREY</sequence>
<dbReference type="InterPro" id="IPR008979">
    <property type="entry name" value="Galactose-bd-like_sf"/>
</dbReference>
<dbReference type="PANTHER" id="PTHR43283:SF11">
    <property type="entry name" value="BETA-LACTAMASE-RELATED DOMAIN-CONTAINING PROTEIN"/>
    <property type="match status" value="1"/>
</dbReference>
<accession>A0A1H9GRX9</accession>
<proteinExistence type="predicted"/>
<dbReference type="SUPFAM" id="SSF56601">
    <property type="entry name" value="beta-lactamase/transpeptidase-like"/>
    <property type="match status" value="1"/>
</dbReference>
<evidence type="ECO:0000313" key="4">
    <source>
        <dbReference type="EMBL" id="SEQ52748.1"/>
    </source>
</evidence>
<feature type="domain" description="Beta-lactamase-related" evidence="3">
    <location>
        <begin position="89"/>
        <end position="432"/>
    </location>
</feature>
<dbReference type="Proteomes" id="UP000199427">
    <property type="component" value="Unassembled WGS sequence"/>
</dbReference>
<dbReference type="OrthoDB" id="9770183at2"/>